<evidence type="ECO:0000256" key="3">
    <source>
        <dbReference type="ARBA" id="ARBA00023015"/>
    </source>
</evidence>
<feature type="domain" description="HTH gntR-type" evidence="6">
    <location>
        <begin position="18"/>
        <end position="86"/>
    </location>
</feature>
<evidence type="ECO:0000256" key="1">
    <source>
        <dbReference type="ARBA" id="ARBA00005384"/>
    </source>
</evidence>
<keyword evidence="2" id="KW-0663">Pyridoxal phosphate</keyword>
<dbReference type="InterPro" id="IPR051446">
    <property type="entry name" value="HTH_trans_reg/aminotransferase"/>
</dbReference>
<keyword evidence="8" id="KW-1185">Reference proteome</keyword>
<evidence type="ECO:0000256" key="5">
    <source>
        <dbReference type="ARBA" id="ARBA00023163"/>
    </source>
</evidence>
<dbReference type="AlphaFoldDB" id="A0A9X3NBQ0"/>
<protein>
    <submittedName>
        <fullName evidence="7">PLP-dependent aminotransferase family protein</fullName>
    </submittedName>
</protein>
<sequence length="508" mass="53558">MSENQARELLVGLQRGAGPLQRQVEDQLRALIRDGRLVAGERLPSSRALASDLSVSRGVVSDAYAQLAAEGWLLIAPRSGPRVADANLKGSDPFARQLSRKGVRPSHATDVAVRYDLRPGRPDLARFPRADWLRSLGVAVRGAGDAELDYPPTAGSTRLRGVLAAYRGRVRGTLATADDVLVCLGAAQAFISLAVAMHGARVAVERPGHVGIRELLRVRGLQPVPVRVDDEGIVVDELPDDVRAVLVTPAHQFPTGVVMSAARRAELLAWAEAHDAVIVEDDYDAEYRYDRAPVGALQGLRPDLVFHIGSVSKTLAPALRLGWLIAPAAWHARLLEAREGLDHGLPALEQHALADFIERGAYDRHIRRSARAYRRRRDALLEALAAQLPDATVSGAAAGLHVAVHIPDADEAALVAACRAQGVILDGAAQHGAEPRTGAAALDEAAGHGAGAMRMGGAALDGAAQHDTGAPRTARPASPGSTLLISFAAVPDAAAGHVVELIARARGA</sequence>
<dbReference type="PANTHER" id="PTHR46577:SF1">
    <property type="entry name" value="HTH-TYPE TRANSCRIPTIONAL REGULATORY PROTEIN GABR"/>
    <property type="match status" value="1"/>
</dbReference>
<dbReference type="Pfam" id="PF00392">
    <property type="entry name" value="GntR"/>
    <property type="match status" value="1"/>
</dbReference>
<dbReference type="SMART" id="SM00345">
    <property type="entry name" value="HTH_GNTR"/>
    <property type="match status" value="1"/>
</dbReference>
<keyword evidence="3" id="KW-0805">Transcription regulation</keyword>
<dbReference type="SUPFAM" id="SSF46785">
    <property type="entry name" value="Winged helix' DNA-binding domain"/>
    <property type="match status" value="1"/>
</dbReference>
<name>A0A9X3NBQ0_9ACTN</name>
<dbReference type="GO" id="GO:0003700">
    <property type="term" value="F:DNA-binding transcription factor activity"/>
    <property type="evidence" value="ECO:0007669"/>
    <property type="project" value="InterPro"/>
</dbReference>
<dbReference type="InterPro" id="IPR000524">
    <property type="entry name" value="Tscrpt_reg_HTH_GntR"/>
</dbReference>
<keyword evidence="4" id="KW-0238">DNA-binding</keyword>
<keyword evidence="7" id="KW-0808">Transferase</keyword>
<reference evidence="7" key="1">
    <citation type="submission" date="2022-10" db="EMBL/GenBank/DDBJ databases">
        <title>The WGS of Solirubrobacter phytolaccae KCTC 29190.</title>
        <authorList>
            <person name="Jiang Z."/>
        </authorList>
    </citation>
    <scope>NUCLEOTIDE SEQUENCE</scope>
    <source>
        <strain evidence="7">KCTC 29190</strain>
    </source>
</reference>
<dbReference type="InterPro" id="IPR015424">
    <property type="entry name" value="PyrdxlP-dep_Trfase"/>
</dbReference>
<dbReference type="GO" id="GO:0008483">
    <property type="term" value="F:transaminase activity"/>
    <property type="evidence" value="ECO:0007669"/>
    <property type="project" value="UniProtKB-KW"/>
</dbReference>
<dbReference type="Gene3D" id="1.10.10.10">
    <property type="entry name" value="Winged helix-like DNA-binding domain superfamily/Winged helix DNA-binding domain"/>
    <property type="match status" value="1"/>
</dbReference>
<keyword evidence="7" id="KW-0032">Aminotransferase</keyword>
<dbReference type="Pfam" id="PF00155">
    <property type="entry name" value="Aminotran_1_2"/>
    <property type="match status" value="1"/>
</dbReference>
<organism evidence="7 8">
    <name type="scientific">Solirubrobacter phytolaccae</name>
    <dbReference type="NCBI Taxonomy" id="1404360"/>
    <lineage>
        <taxon>Bacteria</taxon>
        <taxon>Bacillati</taxon>
        <taxon>Actinomycetota</taxon>
        <taxon>Thermoleophilia</taxon>
        <taxon>Solirubrobacterales</taxon>
        <taxon>Solirubrobacteraceae</taxon>
        <taxon>Solirubrobacter</taxon>
    </lineage>
</organism>
<gene>
    <name evidence="7" type="ORF">OJ997_25630</name>
</gene>
<dbReference type="Gene3D" id="3.40.640.10">
    <property type="entry name" value="Type I PLP-dependent aspartate aminotransferase-like (Major domain)"/>
    <property type="match status" value="1"/>
</dbReference>
<dbReference type="PRINTS" id="PR00035">
    <property type="entry name" value="HTHGNTR"/>
</dbReference>
<dbReference type="SUPFAM" id="SSF53383">
    <property type="entry name" value="PLP-dependent transferases"/>
    <property type="match status" value="1"/>
</dbReference>
<dbReference type="GO" id="GO:0003677">
    <property type="term" value="F:DNA binding"/>
    <property type="evidence" value="ECO:0007669"/>
    <property type="project" value="UniProtKB-KW"/>
</dbReference>
<dbReference type="Proteomes" id="UP001147653">
    <property type="component" value="Unassembled WGS sequence"/>
</dbReference>
<evidence type="ECO:0000313" key="8">
    <source>
        <dbReference type="Proteomes" id="UP001147653"/>
    </source>
</evidence>
<keyword evidence="5" id="KW-0804">Transcription</keyword>
<comment type="caution">
    <text evidence="7">The sequence shown here is derived from an EMBL/GenBank/DDBJ whole genome shotgun (WGS) entry which is preliminary data.</text>
</comment>
<dbReference type="InterPro" id="IPR036390">
    <property type="entry name" value="WH_DNA-bd_sf"/>
</dbReference>
<dbReference type="CDD" id="cd07377">
    <property type="entry name" value="WHTH_GntR"/>
    <property type="match status" value="1"/>
</dbReference>
<dbReference type="PANTHER" id="PTHR46577">
    <property type="entry name" value="HTH-TYPE TRANSCRIPTIONAL REGULATORY PROTEIN GABR"/>
    <property type="match status" value="1"/>
</dbReference>
<dbReference type="RefSeq" id="WP_270028129.1">
    <property type="nucleotide sequence ID" value="NZ_JAPDDP010000059.1"/>
</dbReference>
<evidence type="ECO:0000256" key="4">
    <source>
        <dbReference type="ARBA" id="ARBA00023125"/>
    </source>
</evidence>
<accession>A0A9X3NBQ0</accession>
<dbReference type="InterPro" id="IPR036388">
    <property type="entry name" value="WH-like_DNA-bd_sf"/>
</dbReference>
<dbReference type="InterPro" id="IPR015421">
    <property type="entry name" value="PyrdxlP-dep_Trfase_major"/>
</dbReference>
<dbReference type="PROSITE" id="PS50949">
    <property type="entry name" value="HTH_GNTR"/>
    <property type="match status" value="1"/>
</dbReference>
<evidence type="ECO:0000256" key="2">
    <source>
        <dbReference type="ARBA" id="ARBA00022898"/>
    </source>
</evidence>
<dbReference type="CDD" id="cd00609">
    <property type="entry name" value="AAT_like"/>
    <property type="match status" value="1"/>
</dbReference>
<evidence type="ECO:0000313" key="7">
    <source>
        <dbReference type="EMBL" id="MDA0183715.1"/>
    </source>
</evidence>
<dbReference type="EMBL" id="JAPDDP010000059">
    <property type="protein sequence ID" value="MDA0183715.1"/>
    <property type="molecule type" value="Genomic_DNA"/>
</dbReference>
<evidence type="ECO:0000259" key="6">
    <source>
        <dbReference type="PROSITE" id="PS50949"/>
    </source>
</evidence>
<dbReference type="GO" id="GO:0030170">
    <property type="term" value="F:pyridoxal phosphate binding"/>
    <property type="evidence" value="ECO:0007669"/>
    <property type="project" value="InterPro"/>
</dbReference>
<proteinExistence type="inferred from homology"/>
<dbReference type="InterPro" id="IPR004839">
    <property type="entry name" value="Aminotransferase_I/II_large"/>
</dbReference>
<comment type="similarity">
    <text evidence="1">In the C-terminal section; belongs to the class-I pyridoxal-phosphate-dependent aminotransferase family.</text>
</comment>